<sequence length="225" mass="23273">MEIFDNLAKAAKGFFVEPDPTGAPAKTAGSPLPSAQPSNAAARPTSPAPGQAEQRHLDHMASLLAGDGKDFAAYMKMVKSMAAAGLSGPLLYQTAFNAFSAVNGSTVPALLASAGEFEAALATDRDKVLARHREKMGEAVGNGAPGVVMQLTEKERQLAADLAALSQQLQAKQQQLADTQQQLATERQKTQAALASYELAQSAALAELQAHRQAATSFLSGGAAA</sequence>
<dbReference type="EMBL" id="WQKZ01000003">
    <property type="protein sequence ID" value="MVN77100.1"/>
    <property type="molecule type" value="Genomic_DNA"/>
</dbReference>
<evidence type="ECO:0000256" key="1">
    <source>
        <dbReference type="SAM" id="Coils"/>
    </source>
</evidence>
<organism evidence="3 4">
    <name type="scientific">Hymenobacter ginkgonis</name>
    <dbReference type="NCBI Taxonomy" id="2682976"/>
    <lineage>
        <taxon>Bacteria</taxon>
        <taxon>Pseudomonadati</taxon>
        <taxon>Bacteroidota</taxon>
        <taxon>Cytophagia</taxon>
        <taxon>Cytophagales</taxon>
        <taxon>Hymenobacteraceae</taxon>
        <taxon>Hymenobacter</taxon>
    </lineage>
</organism>
<feature type="coiled-coil region" evidence="1">
    <location>
        <begin position="148"/>
        <end position="189"/>
    </location>
</feature>
<accession>A0A7K1TFB2</accession>
<comment type="caution">
    <text evidence="3">The sequence shown here is derived from an EMBL/GenBank/DDBJ whole genome shotgun (WGS) entry which is preliminary data.</text>
</comment>
<keyword evidence="4" id="KW-1185">Reference proteome</keyword>
<dbReference type="AlphaFoldDB" id="A0A7K1TFB2"/>
<protein>
    <submittedName>
        <fullName evidence="3">Uncharacterized protein</fullName>
    </submittedName>
</protein>
<dbReference type="RefSeq" id="WP_157565816.1">
    <property type="nucleotide sequence ID" value="NZ_WQKZ01000003.1"/>
</dbReference>
<name>A0A7K1TFB2_9BACT</name>
<gene>
    <name evidence="3" type="ORF">GO988_12255</name>
</gene>
<dbReference type="Proteomes" id="UP000441336">
    <property type="component" value="Unassembled WGS sequence"/>
</dbReference>
<reference evidence="3 4" key="1">
    <citation type="submission" date="2019-12" db="EMBL/GenBank/DDBJ databases">
        <title>Hymenobacter sp. HMF4947 Genome sequencing and assembly.</title>
        <authorList>
            <person name="Kang H."/>
            <person name="Cha I."/>
            <person name="Kim H."/>
            <person name="Joh K."/>
        </authorList>
    </citation>
    <scope>NUCLEOTIDE SEQUENCE [LARGE SCALE GENOMIC DNA]</scope>
    <source>
        <strain evidence="3 4">HMF4947</strain>
    </source>
</reference>
<evidence type="ECO:0000313" key="4">
    <source>
        <dbReference type="Proteomes" id="UP000441336"/>
    </source>
</evidence>
<proteinExistence type="predicted"/>
<evidence type="ECO:0000256" key="2">
    <source>
        <dbReference type="SAM" id="MobiDB-lite"/>
    </source>
</evidence>
<evidence type="ECO:0000313" key="3">
    <source>
        <dbReference type="EMBL" id="MVN77100.1"/>
    </source>
</evidence>
<feature type="region of interest" description="Disordered" evidence="2">
    <location>
        <begin position="18"/>
        <end position="54"/>
    </location>
</feature>
<keyword evidence="1" id="KW-0175">Coiled coil</keyword>